<organism evidence="1 2">
    <name type="scientific">Dryobates pubescens</name>
    <name type="common">Downy woodpecker</name>
    <name type="synonym">Picoides pubescens</name>
    <dbReference type="NCBI Taxonomy" id="118200"/>
    <lineage>
        <taxon>Eukaryota</taxon>
        <taxon>Metazoa</taxon>
        <taxon>Chordata</taxon>
        <taxon>Craniata</taxon>
        <taxon>Vertebrata</taxon>
        <taxon>Euteleostomi</taxon>
        <taxon>Archelosauria</taxon>
        <taxon>Archosauria</taxon>
        <taxon>Dinosauria</taxon>
        <taxon>Saurischia</taxon>
        <taxon>Theropoda</taxon>
        <taxon>Coelurosauria</taxon>
        <taxon>Aves</taxon>
        <taxon>Neognathae</taxon>
        <taxon>Neoaves</taxon>
        <taxon>Telluraves</taxon>
        <taxon>Coraciimorphae</taxon>
        <taxon>Piciformes</taxon>
        <taxon>Picidae</taxon>
        <taxon>Dryobates</taxon>
    </lineage>
</organism>
<keyword evidence="2" id="KW-1185">Reference proteome</keyword>
<evidence type="ECO:0000313" key="1">
    <source>
        <dbReference type="EMBL" id="KFV66330.1"/>
    </source>
</evidence>
<sequence length="55" mass="6102">HTQRASSPFLIEQLLHLSDVALITHGQVFHHHLCILLIGFANGSLICLKLNNVDC</sequence>
<accession>A0A093G823</accession>
<protein>
    <submittedName>
        <fullName evidence="1">Uncharacterized protein</fullName>
    </submittedName>
</protein>
<gene>
    <name evidence="1" type="ORF">N307_02820</name>
</gene>
<dbReference type="AlphaFoldDB" id="A0A093G823"/>
<proteinExistence type="predicted"/>
<feature type="non-terminal residue" evidence="1">
    <location>
        <position position="1"/>
    </location>
</feature>
<reference evidence="1 2" key="1">
    <citation type="submission" date="2014-04" db="EMBL/GenBank/DDBJ databases">
        <title>Genome evolution of avian class.</title>
        <authorList>
            <person name="Zhang G."/>
            <person name="Li C."/>
        </authorList>
    </citation>
    <scope>NUCLEOTIDE SEQUENCE [LARGE SCALE GENOMIC DNA]</scope>
    <source>
        <strain evidence="1">BGI_N307</strain>
    </source>
</reference>
<dbReference type="Proteomes" id="UP000053875">
    <property type="component" value="Unassembled WGS sequence"/>
</dbReference>
<feature type="non-terminal residue" evidence="1">
    <location>
        <position position="55"/>
    </location>
</feature>
<dbReference type="EMBL" id="KL215732">
    <property type="protein sequence ID" value="KFV66330.1"/>
    <property type="molecule type" value="Genomic_DNA"/>
</dbReference>
<evidence type="ECO:0000313" key="2">
    <source>
        <dbReference type="Proteomes" id="UP000053875"/>
    </source>
</evidence>
<name>A0A093G823_DRYPU</name>